<evidence type="ECO:0000313" key="3">
    <source>
        <dbReference type="EMBL" id="EME30818.1"/>
    </source>
</evidence>
<dbReference type="GeneID" id="17089515"/>
<dbReference type="GO" id="GO:0005737">
    <property type="term" value="C:cytoplasm"/>
    <property type="evidence" value="ECO:0007669"/>
    <property type="project" value="GOC"/>
</dbReference>
<gene>
    <name evidence="3" type="ORF">Gasu_18350</name>
</gene>
<dbReference type="Gene3D" id="3.30.450.70">
    <property type="match status" value="1"/>
</dbReference>
<evidence type="ECO:0000256" key="1">
    <source>
        <dbReference type="ARBA" id="ARBA00006626"/>
    </source>
</evidence>
<dbReference type="OrthoDB" id="10252102at2759"/>
<dbReference type="AlphaFoldDB" id="M2Y4E6"/>
<comment type="similarity">
    <text evidence="1">Belongs to the TRAPP small subunits family. Sedlin subfamily.</text>
</comment>
<dbReference type="KEGG" id="gsl:Gasu_18350"/>
<dbReference type="Pfam" id="PF04628">
    <property type="entry name" value="Sedlin_N"/>
    <property type="match status" value="1"/>
</dbReference>
<organism evidence="3 4">
    <name type="scientific">Galdieria sulphuraria</name>
    <name type="common">Red alga</name>
    <dbReference type="NCBI Taxonomy" id="130081"/>
    <lineage>
        <taxon>Eukaryota</taxon>
        <taxon>Rhodophyta</taxon>
        <taxon>Bangiophyceae</taxon>
        <taxon>Galdieriales</taxon>
        <taxon>Galdieriaceae</taxon>
        <taxon>Galdieria</taxon>
    </lineage>
</organism>
<dbReference type="GO" id="GO:0006888">
    <property type="term" value="P:endoplasmic reticulum to Golgi vesicle-mediated transport"/>
    <property type="evidence" value="ECO:0007669"/>
    <property type="project" value="InterPro"/>
</dbReference>
<protein>
    <recommendedName>
        <fullName evidence="2">Trafficking protein particle complex subunit 2-like protein</fullName>
    </recommendedName>
</protein>
<evidence type="ECO:0000256" key="2">
    <source>
        <dbReference type="ARBA" id="ARBA00024408"/>
    </source>
</evidence>
<proteinExistence type="inferred from homology"/>
<dbReference type="InterPro" id="IPR044760">
    <property type="entry name" value="TRAPPC2L"/>
</dbReference>
<dbReference type="InterPro" id="IPR011012">
    <property type="entry name" value="Longin-like_dom_sf"/>
</dbReference>
<dbReference type="InterPro" id="IPR006722">
    <property type="entry name" value="Sedlin"/>
</dbReference>
<reference evidence="4" key="1">
    <citation type="journal article" date="2013" name="Science">
        <title>Gene transfer from bacteria and archaea facilitated evolution of an extremophilic eukaryote.</title>
        <authorList>
            <person name="Schonknecht G."/>
            <person name="Chen W.H."/>
            <person name="Ternes C.M."/>
            <person name="Barbier G.G."/>
            <person name="Shrestha R.P."/>
            <person name="Stanke M."/>
            <person name="Brautigam A."/>
            <person name="Baker B.J."/>
            <person name="Banfield J.F."/>
            <person name="Garavito R.M."/>
            <person name="Carr K."/>
            <person name="Wilkerson C."/>
            <person name="Rensing S.A."/>
            <person name="Gagneul D."/>
            <person name="Dickenson N.E."/>
            <person name="Oesterhelt C."/>
            <person name="Lercher M.J."/>
            <person name="Weber A.P."/>
        </authorList>
    </citation>
    <scope>NUCLEOTIDE SEQUENCE [LARGE SCALE GENOMIC DNA]</scope>
    <source>
        <strain evidence="4">074W</strain>
    </source>
</reference>
<dbReference type="EMBL" id="KB454496">
    <property type="protein sequence ID" value="EME30818.1"/>
    <property type="molecule type" value="Genomic_DNA"/>
</dbReference>
<dbReference type="SUPFAM" id="SSF64356">
    <property type="entry name" value="SNARE-like"/>
    <property type="match status" value="1"/>
</dbReference>
<dbReference type="CDD" id="cd14854">
    <property type="entry name" value="TRAPPC2L"/>
    <property type="match status" value="1"/>
</dbReference>
<dbReference type="Gramene" id="EME30818">
    <property type="protein sequence ID" value="EME30818"/>
    <property type="gene ID" value="Gasu_18350"/>
</dbReference>
<name>M2Y4E6_GALSU</name>
<keyword evidence="4" id="KW-1185">Reference proteome</keyword>
<sequence>MSKPVTSEVVAESNPSPVVALAVVNYSNRPLFTRVYEHPDWVLPSPRTGETREQQLHYLLFRSLDFIPGQGKSAREMTADGYLGCVNPQEPLPVFAYVTNTGLKILLATTSRGINDIKLKEILRSIHKLYIANLLNPFYVYNTPVSSMKFANKLDELRSLVQ</sequence>
<dbReference type="RefSeq" id="XP_005707338.1">
    <property type="nucleotide sequence ID" value="XM_005707281.1"/>
</dbReference>
<evidence type="ECO:0000313" key="4">
    <source>
        <dbReference type="Proteomes" id="UP000030680"/>
    </source>
</evidence>
<accession>M2Y4E6</accession>
<dbReference type="PANTHER" id="PTHR12403">
    <property type="entry name" value="TRAFFICKING PROTEIN PARTICLE COMPLEX SUBUNIT 2"/>
    <property type="match status" value="1"/>
</dbReference>
<dbReference type="STRING" id="130081.M2Y4E6"/>
<dbReference type="Proteomes" id="UP000030680">
    <property type="component" value="Unassembled WGS sequence"/>
</dbReference>